<dbReference type="Proteomes" id="UP000403266">
    <property type="component" value="Unassembled WGS sequence"/>
</dbReference>
<feature type="domain" description="DUF6894" evidence="1">
    <location>
        <begin position="3"/>
        <end position="70"/>
    </location>
</feature>
<reference evidence="2 3" key="1">
    <citation type="journal article" date="2019" name="Syst. Appl. Microbiol.">
        <title>Microvirga tunisiensis sp. nov., a root nodule symbiotic bacterium isolated from Lupinus micranthus and L. luteus grown in Northern Tunisia.</title>
        <authorList>
            <person name="Msaddak A."/>
            <person name="Rejili M."/>
            <person name="Duran D."/>
            <person name="Mars M."/>
            <person name="Palacios J.M."/>
            <person name="Ruiz-Argueso T."/>
            <person name="Rey L."/>
            <person name="Imperial J."/>
        </authorList>
    </citation>
    <scope>NUCLEOTIDE SEQUENCE [LARGE SCALE GENOMIC DNA]</scope>
    <source>
        <strain evidence="2 3">Lmie10</strain>
    </source>
</reference>
<comment type="caution">
    <text evidence="2">The sequence shown here is derived from an EMBL/GenBank/DDBJ whole genome shotgun (WGS) entry which is preliminary data.</text>
</comment>
<dbReference type="AlphaFoldDB" id="A0A5N7MLZ1"/>
<dbReference type="RefSeq" id="WP_152714323.1">
    <property type="nucleotide sequence ID" value="NZ_VOSJ01000117.1"/>
</dbReference>
<protein>
    <recommendedName>
        <fullName evidence="1">DUF6894 domain-containing protein</fullName>
    </recommendedName>
</protein>
<organism evidence="2 3">
    <name type="scientific">Microvirga tunisiensis</name>
    <dbReference type="NCBI Taxonomy" id="2108360"/>
    <lineage>
        <taxon>Bacteria</taxon>
        <taxon>Pseudomonadati</taxon>
        <taxon>Pseudomonadota</taxon>
        <taxon>Alphaproteobacteria</taxon>
        <taxon>Hyphomicrobiales</taxon>
        <taxon>Methylobacteriaceae</taxon>
        <taxon>Microvirga</taxon>
    </lineage>
</organism>
<evidence type="ECO:0000313" key="2">
    <source>
        <dbReference type="EMBL" id="MPR28017.1"/>
    </source>
</evidence>
<proteinExistence type="predicted"/>
<dbReference type="InterPro" id="IPR054189">
    <property type="entry name" value="DUF6894"/>
</dbReference>
<gene>
    <name evidence="2" type="ORF">FS320_23340</name>
</gene>
<name>A0A5N7MLZ1_9HYPH</name>
<dbReference type="EMBL" id="VOSK01000119">
    <property type="protein sequence ID" value="MPR28017.1"/>
    <property type="molecule type" value="Genomic_DNA"/>
</dbReference>
<keyword evidence="3" id="KW-1185">Reference proteome</keyword>
<evidence type="ECO:0000313" key="3">
    <source>
        <dbReference type="Proteomes" id="UP000403266"/>
    </source>
</evidence>
<accession>A0A5N7MLZ1</accession>
<dbReference type="OrthoDB" id="8094360at2"/>
<sequence length="82" mass="9399">MPRFYFDVREEDRIIPDEVGVELESVEAAEREAIRRVTGISQERLSKGITSEIEVQVKDHEGFLLLTVTVSVVVRRTVRALE</sequence>
<dbReference type="Pfam" id="PF21834">
    <property type="entry name" value="DUF6894"/>
    <property type="match status" value="1"/>
</dbReference>
<evidence type="ECO:0000259" key="1">
    <source>
        <dbReference type="Pfam" id="PF21834"/>
    </source>
</evidence>